<dbReference type="EMBL" id="OC896213">
    <property type="protein sequence ID" value="CAD7647969.1"/>
    <property type="molecule type" value="Genomic_DNA"/>
</dbReference>
<evidence type="ECO:0000256" key="3">
    <source>
        <dbReference type="ARBA" id="ARBA00022801"/>
    </source>
</evidence>
<dbReference type="SUPFAM" id="SSF53474">
    <property type="entry name" value="alpha/beta-Hydrolases"/>
    <property type="match status" value="1"/>
</dbReference>
<evidence type="ECO:0000259" key="5">
    <source>
        <dbReference type="Pfam" id="PF00135"/>
    </source>
</evidence>
<sequence length="215" mass="24465">MAKSFKCTDPKDWLNCLRKVDAKDILTKHLDIFPIIGTEFLPLDAQHSFATHNYSADIDIMAGVMRNEGSMLAHMMYPASDGLKSKQDFVDLVKKVTIPDLDADKIVDFYLHDSTENSTKHAFWEFFGDLGITCPTYHFAKQFAQNSPNKEVYFYDWTQPALILGPIMGCTTEMGVCHAADIEYVFGMGVLMKLEHQEFSESVMKMWTNFAKTGY</sequence>
<dbReference type="InterPro" id="IPR050654">
    <property type="entry name" value="AChE-related_enzymes"/>
</dbReference>
<feature type="domain" description="Carboxylesterase type B" evidence="5">
    <location>
        <begin position="1"/>
        <end position="214"/>
    </location>
</feature>
<dbReference type="OrthoDB" id="19653at2759"/>
<dbReference type="InterPro" id="IPR002018">
    <property type="entry name" value="CarbesteraseB"/>
</dbReference>
<reference evidence="6" key="1">
    <citation type="submission" date="2020-11" db="EMBL/GenBank/DDBJ databases">
        <authorList>
            <person name="Tran Van P."/>
        </authorList>
    </citation>
    <scope>NUCLEOTIDE SEQUENCE</scope>
</reference>
<keyword evidence="4" id="KW-0325">Glycoprotein</keyword>
<dbReference type="GO" id="GO:0005615">
    <property type="term" value="C:extracellular space"/>
    <property type="evidence" value="ECO:0007669"/>
    <property type="project" value="TreeGrafter"/>
</dbReference>
<dbReference type="Proteomes" id="UP000759131">
    <property type="component" value="Unassembled WGS sequence"/>
</dbReference>
<dbReference type="InterPro" id="IPR029058">
    <property type="entry name" value="AB_hydrolase_fold"/>
</dbReference>
<proteinExistence type="inferred from homology"/>
<accession>A0A7R9LWQ0</accession>
<dbReference type="Gene3D" id="3.40.50.1820">
    <property type="entry name" value="alpha/beta hydrolase"/>
    <property type="match status" value="1"/>
</dbReference>
<evidence type="ECO:0000256" key="4">
    <source>
        <dbReference type="ARBA" id="ARBA00023180"/>
    </source>
</evidence>
<evidence type="ECO:0000256" key="1">
    <source>
        <dbReference type="ARBA" id="ARBA00005964"/>
    </source>
</evidence>
<evidence type="ECO:0000256" key="2">
    <source>
        <dbReference type="ARBA" id="ARBA00022487"/>
    </source>
</evidence>
<dbReference type="Pfam" id="PF00135">
    <property type="entry name" value="COesterase"/>
    <property type="match status" value="1"/>
</dbReference>
<keyword evidence="7" id="KW-1185">Reference proteome</keyword>
<dbReference type="PANTHER" id="PTHR43918:SF4">
    <property type="entry name" value="CARBOXYLIC ESTER HYDROLASE"/>
    <property type="match status" value="1"/>
</dbReference>
<feature type="non-terminal residue" evidence="6">
    <location>
        <position position="1"/>
    </location>
</feature>
<evidence type="ECO:0000313" key="7">
    <source>
        <dbReference type="Proteomes" id="UP000759131"/>
    </source>
</evidence>
<organism evidence="6">
    <name type="scientific">Medioppia subpectinata</name>
    <dbReference type="NCBI Taxonomy" id="1979941"/>
    <lineage>
        <taxon>Eukaryota</taxon>
        <taxon>Metazoa</taxon>
        <taxon>Ecdysozoa</taxon>
        <taxon>Arthropoda</taxon>
        <taxon>Chelicerata</taxon>
        <taxon>Arachnida</taxon>
        <taxon>Acari</taxon>
        <taxon>Acariformes</taxon>
        <taxon>Sarcoptiformes</taxon>
        <taxon>Oribatida</taxon>
        <taxon>Brachypylina</taxon>
        <taxon>Oppioidea</taxon>
        <taxon>Oppiidae</taxon>
        <taxon>Medioppia</taxon>
    </lineage>
</organism>
<name>A0A7R9LWQ0_9ACAR</name>
<gene>
    <name evidence="6" type="ORF">OSB1V03_LOCUS21701</name>
</gene>
<comment type="similarity">
    <text evidence="1">Belongs to the type-B carboxylesterase/lipase family.</text>
</comment>
<dbReference type="EMBL" id="CAJPIZ010041638">
    <property type="protein sequence ID" value="CAG2121755.1"/>
    <property type="molecule type" value="Genomic_DNA"/>
</dbReference>
<dbReference type="PANTHER" id="PTHR43918">
    <property type="entry name" value="ACETYLCHOLINESTERASE"/>
    <property type="match status" value="1"/>
</dbReference>
<keyword evidence="2" id="KW-0719">Serine esterase</keyword>
<dbReference type="GO" id="GO:0005886">
    <property type="term" value="C:plasma membrane"/>
    <property type="evidence" value="ECO:0007669"/>
    <property type="project" value="TreeGrafter"/>
</dbReference>
<protein>
    <recommendedName>
        <fullName evidence="5">Carboxylesterase type B domain-containing protein</fullName>
    </recommendedName>
</protein>
<dbReference type="GO" id="GO:0006581">
    <property type="term" value="P:acetylcholine catabolic process"/>
    <property type="evidence" value="ECO:0007669"/>
    <property type="project" value="TreeGrafter"/>
</dbReference>
<dbReference type="GO" id="GO:0019695">
    <property type="term" value="P:choline metabolic process"/>
    <property type="evidence" value="ECO:0007669"/>
    <property type="project" value="TreeGrafter"/>
</dbReference>
<evidence type="ECO:0000313" key="6">
    <source>
        <dbReference type="EMBL" id="CAD7647969.1"/>
    </source>
</evidence>
<dbReference type="GO" id="GO:0003990">
    <property type="term" value="F:acetylcholinesterase activity"/>
    <property type="evidence" value="ECO:0007669"/>
    <property type="project" value="TreeGrafter"/>
</dbReference>
<dbReference type="AlphaFoldDB" id="A0A7R9LWQ0"/>
<keyword evidence="3" id="KW-0378">Hydrolase</keyword>